<dbReference type="Proteomes" id="UP001295444">
    <property type="component" value="Chromosome 10"/>
</dbReference>
<evidence type="ECO:0000313" key="2">
    <source>
        <dbReference type="Proteomes" id="UP001295444"/>
    </source>
</evidence>
<protein>
    <submittedName>
        <fullName evidence="1">Uncharacterized protein</fullName>
    </submittedName>
</protein>
<evidence type="ECO:0000313" key="1">
    <source>
        <dbReference type="EMBL" id="CAH2320172.1"/>
    </source>
</evidence>
<proteinExistence type="predicted"/>
<gene>
    <name evidence="1" type="ORF">PECUL_23A002165</name>
</gene>
<reference evidence="1" key="1">
    <citation type="submission" date="2022-03" db="EMBL/GenBank/DDBJ databases">
        <authorList>
            <person name="Alioto T."/>
            <person name="Alioto T."/>
            <person name="Gomez Garrido J."/>
        </authorList>
    </citation>
    <scope>NUCLEOTIDE SEQUENCE</scope>
</reference>
<accession>A0AAD1WMF6</accession>
<keyword evidence="2" id="KW-1185">Reference proteome</keyword>
<dbReference type="AlphaFoldDB" id="A0AAD1WMF6"/>
<sequence length="196" mass="22049">MRQPAGIINKWKAKSRGWVQRMLDAIARVAHSYYETLYATSGAPNGSLMNERGDVIRQYLEANIHTTLEAEALEALEAPLSNEELAEANAYHSSCPICIPSLLTLTSHWAWGPDHTQPFSPHAQVQACHMIKGKRLKTSENLLEDISGTFIPQWRGWRGWWRFVPGEGTGPGSLMIGSQQLDRMLKRVKQLICRPT</sequence>
<dbReference type="EMBL" id="OW240921">
    <property type="protein sequence ID" value="CAH2320172.1"/>
    <property type="molecule type" value="Genomic_DNA"/>
</dbReference>
<organism evidence="1 2">
    <name type="scientific">Pelobates cultripes</name>
    <name type="common">Western spadefoot toad</name>
    <dbReference type="NCBI Taxonomy" id="61616"/>
    <lineage>
        <taxon>Eukaryota</taxon>
        <taxon>Metazoa</taxon>
        <taxon>Chordata</taxon>
        <taxon>Craniata</taxon>
        <taxon>Vertebrata</taxon>
        <taxon>Euteleostomi</taxon>
        <taxon>Amphibia</taxon>
        <taxon>Batrachia</taxon>
        <taxon>Anura</taxon>
        <taxon>Pelobatoidea</taxon>
        <taxon>Pelobatidae</taxon>
        <taxon>Pelobates</taxon>
    </lineage>
</organism>
<name>A0AAD1WMF6_PELCU</name>